<dbReference type="OrthoDB" id="3063780at2759"/>
<gene>
    <name evidence="2" type="ORF">M378DRAFT_169984</name>
</gene>
<evidence type="ECO:0000313" key="3">
    <source>
        <dbReference type="Proteomes" id="UP000054549"/>
    </source>
</evidence>
<accession>A0A0C2WQB5</accession>
<evidence type="ECO:0000313" key="2">
    <source>
        <dbReference type="EMBL" id="KIL58906.1"/>
    </source>
</evidence>
<feature type="compositionally biased region" description="Polar residues" evidence="1">
    <location>
        <begin position="34"/>
        <end position="53"/>
    </location>
</feature>
<dbReference type="EMBL" id="KN818326">
    <property type="protein sequence ID" value="KIL58906.1"/>
    <property type="molecule type" value="Genomic_DNA"/>
</dbReference>
<keyword evidence="3" id="KW-1185">Reference proteome</keyword>
<dbReference type="AlphaFoldDB" id="A0A0C2WQB5"/>
<sequence length="85" mass="9317">MHQPSHDQRNLSEQLQLLDELQYSDLDMPYQGAGTLSNRQSRDSNTNPLTTGNPGDVIPAAFDKPEQMQLVLAKNGPSLQWGPGG</sequence>
<protein>
    <submittedName>
        <fullName evidence="2">Uncharacterized protein</fullName>
    </submittedName>
</protein>
<dbReference type="InParanoid" id="A0A0C2WQB5"/>
<evidence type="ECO:0000256" key="1">
    <source>
        <dbReference type="SAM" id="MobiDB-lite"/>
    </source>
</evidence>
<name>A0A0C2WQB5_AMAMK</name>
<reference evidence="2 3" key="1">
    <citation type="submission" date="2014-04" db="EMBL/GenBank/DDBJ databases">
        <title>Evolutionary Origins and Diversification of the Mycorrhizal Mutualists.</title>
        <authorList>
            <consortium name="DOE Joint Genome Institute"/>
            <consortium name="Mycorrhizal Genomics Consortium"/>
            <person name="Kohler A."/>
            <person name="Kuo A."/>
            <person name="Nagy L.G."/>
            <person name="Floudas D."/>
            <person name="Copeland A."/>
            <person name="Barry K.W."/>
            <person name="Cichocki N."/>
            <person name="Veneault-Fourrey C."/>
            <person name="LaButti K."/>
            <person name="Lindquist E.A."/>
            <person name="Lipzen A."/>
            <person name="Lundell T."/>
            <person name="Morin E."/>
            <person name="Murat C."/>
            <person name="Riley R."/>
            <person name="Ohm R."/>
            <person name="Sun H."/>
            <person name="Tunlid A."/>
            <person name="Henrissat B."/>
            <person name="Grigoriev I.V."/>
            <person name="Hibbett D.S."/>
            <person name="Martin F."/>
        </authorList>
    </citation>
    <scope>NUCLEOTIDE SEQUENCE [LARGE SCALE GENOMIC DNA]</scope>
    <source>
        <strain evidence="2 3">Koide BX008</strain>
    </source>
</reference>
<dbReference type="Proteomes" id="UP000054549">
    <property type="component" value="Unassembled WGS sequence"/>
</dbReference>
<organism evidence="2 3">
    <name type="scientific">Amanita muscaria (strain Koide BX008)</name>
    <dbReference type="NCBI Taxonomy" id="946122"/>
    <lineage>
        <taxon>Eukaryota</taxon>
        <taxon>Fungi</taxon>
        <taxon>Dikarya</taxon>
        <taxon>Basidiomycota</taxon>
        <taxon>Agaricomycotina</taxon>
        <taxon>Agaricomycetes</taxon>
        <taxon>Agaricomycetidae</taxon>
        <taxon>Agaricales</taxon>
        <taxon>Pluteineae</taxon>
        <taxon>Amanitaceae</taxon>
        <taxon>Amanita</taxon>
    </lineage>
</organism>
<feature type="region of interest" description="Disordered" evidence="1">
    <location>
        <begin position="20"/>
        <end position="60"/>
    </location>
</feature>
<dbReference type="HOGENOM" id="CLU_2512157_0_0_1"/>
<proteinExistence type="predicted"/>